<proteinExistence type="predicted"/>
<dbReference type="Pfam" id="PF13555">
    <property type="entry name" value="AAA_29"/>
    <property type="match status" value="1"/>
</dbReference>
<dbReference type="EMBL" id="BAABBO010000018">
    <property type="protein sequence ID" value="GAA3975763.1"/>
    <property type="molecule type" value="Genomic_DNA"/>
</dbReference>
<dbReference type="Pfam" id="PF13558">
    <property type="entry name" value="SbcC_Walker_B"/>
    <property type="match status" value="1"/>
</dbReference>
<evidence type="ECO:0000313" key="3">
    <source>
        <dbReference type="Proteomes" id="UP001501337"/>
    </source>
</evidence>
<reference evidence="3" key="1">
    <citation type="journal article" date="2019" name="Int. J. Syst. Evol. Microbiol.">
        <title>The Global Catalogue of Microorganisms (GCM) 10K type strain sequencing project: providing services to taxonomists for standard genome sequencing and annotation.</title>
        <authorList>
            <consortium name="The Broad Institute Genomics Platform"/>
            <consortium name="The Broad Institute Genome Sequencing Center for Infectious Disease"/>
            <person name="Wu L."/>
            <person name="Ma J."/>
        </authorList>
    </citation>
    <scope>NUCLEOTIDE SEQUENCE [LARGE SCALE GENOMIC DNA]</scope>
    <source>
        <strain evidence="3">JCM 17555</strain>
    </source>
</reference>
<feature type="coiled-coil region" evidence="1">
    <location>
        <begin position="398"/>
        <end position="425"/>
    </location>
</feature>
<gene>
    <name evidence="2" type="ORF">GCM10022278_35810</name>
</gene>
<evidence type="ECO:0000256" key="1">
    <source>
        <dbReference type="SAM" id="Coils"/>
    </source>
</evidence>
<dbReference type="SUPFAM" id="SSF52540">
    <property type="entry name" value="P-loop containing nucleoside triphosphate hydrolases"/>
    <property type="match status" value="2"/>
</dbReference>
<name>A0ABP7Q658_9GAMM</name>
<sequence length="1112" mass="123955">MTMPSTQASLDLPIDDGKSFLLTHVDLFNWGSFGNWHSAEVDPRGTALIGPTGSGKTTLVDALMTLITQSPRYNLASTGGHESDRDLISYVRGVSGAGNGRGNEDHIARTGRTTTAISARFQKESQCVRVAGLFWLDSTAAAASDLKRLWLFAQYEAGTNEPSLTDWLAMHHEGGSRALKQHARETPGLQVNDSKKAYLAQLRRFFEVSDNAFDLLNRAAGLKQLNSIDEIFRELVLDDRSAFARAAEVANEFDDLSGIHSELDTARRQQQALQPVADLHKKHQAVAAEMEGKQTLAQILPRWFAAQGLGLWEAEVDRLVQAVSTGEARIQQIALDIDRQQEEADALKDVYLQAGGANIEQLRSQIGQQGRWVDERARFAKDYQRLVRNLGLSETLDAESLSANQAESRAQLQALVEQASEAKDALLHCAVAHHENQRARTSLTEEIERIKARPGSNIDGRFQDFRSELAAELNMDDDELPFVAELVEVRPEDSDWRGAIERAIGSHRLRILVPSAAMKTALGWVNARNNRLHIRLLEATAPASQPRFLDDGFTHKLNFKAHHHREALKALLAGIDRHCVDSPERLRQIRHGMTREGLMSGRSGHFEKRDDQALDRGWMTGFDNRDRLQALAAELKELHGREQQTGQALDAAKAREHTLQHRMQMLEDLNALTFEGIDLPGAQSELAQLESRLAALTAPDSDLETARHEYQRVADMLKVTREASAKESNEVAVLESQLDRAQQRCSSLRSRLGQSLSAEQQTLGKTNFKALAAQHLEHLEDLERTEQTRLSEAIDRLRRQVQGFELNLTQMMGRAQAVDTGALAEAGTALQDVPAYLERLRLLTEEALPEKLARFLAYLNQSSDQGVTQLLSSIMNEVSIIEERIADLNETLRRVDFQTGRYLRLVPLRVTHESLRTLERAQRQLRADALKDDQGESHFKALENLVRLLRDASENRRTVGARALLDPRYRLQFSVSVIDRHSDEVLSSQQGSQGGSGGEKEIFASYILIASLSYALCPDGANRPLFGSIVLDEAFSKSSHAVAGRIVSALREFGLHPLFVTPNKEMQLLRTHTRSAILVHRRNLQSTLTSMSWEVLEAHAEARRGGEAIAVS</sequence>
<feature type="coiled-coil region" evidence="1">
    <location>
        <begin position="787"/>
        <end position="814"/>
    </location>
</feature>
<accession>A0ABP7Q658</accession>
<dbReference type="Proteomes" id="UP001501337">
    <property type="component" value="Unassembled WGS sequence"/>
</dbReference>
<evidence type="ECO:0000313" key="2">
    <source>
        <dbReference type="EMBL" id="GAA3975763.1"/>
    </source>
</evidence>
<dbReference type="InterPro" id="IPR027417">
    <property type="entry name" value="P-loop_NTPase"/>
</dbReference>
<comment type="caution">
    <text evidence="2">The sequence shown here is derived from an EMBL/GenBank/DDBJ whole genome shotgun (WGS) entry which is preliminary data.</text>
</comment>
<dbReference type="Gene3D" id="3.40.50.300">
    <property type="entry name" value="P-loop containing nucleotide triphosphate hydrolases"/>
    <property type="match status" value="1"/>
</dbReference>
<keyword evidence="1" id="KW-0175">Coiled coil</keyword>
<organism evidence="2 3">
    <name type="scientific">Allohahella marinimesophila</name>
    <dbReference type="NCBI Taxonomy" id="1054972"/>
    <lineage>
        <taxon>Bacteria</taxon>
        <taxon>Pseudomonadati</taxon>
        <taxon>Pseudomonadota</taxon>
        <taxon>Gammaproteobacteria</taxon>
        <taxon>Oceanospirillales</taxon>
        <taxon>Hahellaceae</taxon>
        <taxon>Allohahella</taxon>
    </lineage>
</organism>
<keyword evidence="3" id="KW-1185">Reference proteome</keyword>
<protein>
    <recommendedName>
        <fullName evidence="4">AAA domain-containing protein</fullName>
    </recommendedName>
</protein>
<evidence type="ECO:0008006" key="4">
    <source>
        <dbReference type="Google" id="ProtNLM"/>
    </source>
</evidence>
<feature type="coiled-coil region" evidence="1">
    <location>
        <begin position="724"/>
        <end position="751"/>
    </location>
</feature>
<dbReference type="RefSeq" id="WP_344808956.1">
    <property type="nucleotide sequence ID" value="NZ_BAABBO010000018.1"/>
</dbReference>